<proteinExistence type="predicted"/>
<protein>
    <submittedName>
        <fullName evidence="1">Uncharacterized protein</fullName>
    </submittedName>
</protein>
<name>A0A9R1UVE1_LACSA</name>
<organism evidence="1 2">
    <name type="scientific">Lactuca sativa</name>
    <name type="common">Garden lettuce</name>
    <dbReference type="NCBI Taxonomy" id="4236"/>
    <lineage>
        <taxon>Eukaryota</taxon>
        <taxon>Viridiplantae</taxon>
        <taxon>Streptophyta</taxon>
        <taxon>Embryophyta</taxon>
        <taxon>Tracheophyta</taxon>
        <taxon>Spermatophyta</taxon>
        <taxon>Magnoliopsida</taxon>
        <taxon>eudicotyledons</taxon>
        <taxon>Gunneridae</taxon>
        <taxon>Pentapetalae</taxon>
        <taxon>asterids</taxon>
        <taxon>campanulids</taxon>
        <taxon>Asterales</taxon>
        <taxon>Asteraceae</taxon>
        <taxon>Cichorioideae</taxon>
        <taxon>Cichorieae</taxon>
        <taxon>Lactucinae</taxon>
        <taxon>Lactuca</taxon>
    </lineage>
</organism>
<keyword evidence="2" id="KW-1185">Reference proteome</keyword>
<sequence>MHEIIKCGIQEHNLMELHIRVIEDCGGVGEVRYIPLNKRYCTCVFLTNNYFIVIYPTYVRDVVSPIEEDFKICRAMVGFLEKFKVKTNIISTSTKPTTRCFL</sequence>
<reference evidence="1 2" key="1">
    <citation type="journal article" date="2017" name="Nat. Commun.">
        <title>Genome assembly with in vitro proximity ligation data and whole-genome triplication in lettuce.</title>
        <authorList>
            <person name="Reyes-Chin-Wo S."/>
            <person name="Wang Z."/>
            <person name="Yang X."/>
            <person name="Kozik A."/>
            <person name="Arikit S."/>
            <person name="Song C."/>
            <person name="Xia L."/>
            <person name="Froenicke L."/>
            <person name="Lavelle D.O."/>
            <person name="Truco M.J."/>
            <person name="Xia R."/>
            <person name="Zhu S."/>
            <person name="Xu C."/>
            <person name="Xu H."/>
            <person name="Xu X."/>
            <person name="Cox K."/>
            <person name="Korf I."/>
            <person name="Meyers B.C."/>
            <person name="Michelmore R.W."/>
        </authorList>
    </citation>
    <scope>NUCLEOTIDE SEQUENCE [LARGE SCALE GENOMIC DNA]</scope>
    <source>
        <strain evidence="2">cv. Salinas</strain>
        <tissue evidence="1">Seedlings</tissue>
    </source>
</reference>
<gene>
    <name evidence="1" type="ORF">LSAT_V11C700350080</name>
</gene>
<evidence type="ECO:0000313" key="1">
    <source>
        <dbReference type="EMBL" id="KAJ0194752.1"/>
    </source>
</evidence>
<evidence type="ECO:0000313" key="2">
    <source>
        <dbReference type="Proteomes" id="UP000235145"/>
    </source>
</evidence>
<dbReference type="EMBL" id="NBSK02000007">
    <property type="protein sequence ID" value="KAJ0194752.1"/>
    <property type="molecule type" value="Genomic_DNA"/>
</dbReference>
<comment type="caution">
    <text evidence="1">The sequence shown here is derived from an EMBL/GenBank/DDBJ whole genome shotgun (WGS) entry which is preliminary data.</text>
</comment>
<accession>A0A9R1UVE1</accession>
<dbReference type="AlphaFoldDB" id="A0A9R1UVE1"/>
<dbReference type="Proteomes" id="UP000235145">
    <property type="component" value="Unassembled WGS sequence"/>
</dbReference>